<evidence type="ECO:0000313" key="1">
    <source>
        <dbReference type="EMBL" id="MFC5805967.1"/>
    </source>
</evidence>
<accession>A0ABW1AYU2</accession>
<evidence type="ECO:0000313" key="2">
    <source>
        <dbReference type="Proteomes" id="UP001596112"/>
    </source>
</evidence>
<reference evidence="2" key="1">
    <citation type="journal article" date="2019" name="Int. J. Syst. Evol. Microbiol.">
        <title>The Global Catalogue of Microorganisms (GCM) 10K type strain sequencing project: providing services to taxonomists for standard genome sequencing and annotation.</title>
        <authorList>
            <consortium name="The Broad Institute Genomics Platform"/>
            <consortium name="The Broad Institute Genome Sequencing Center for Infectious Disease"/>
            <person name="Wu L."/>
            <person name="Ma J."/>
        </authorList>
    </citation>
    <scope>NUCLEOTIDE SEQUENCE [LARGE SCALE GENOMIC DNA]</scope>
    <source>
        <strain evidence="2">JCM 9918</strain>
    </source>
</reference>
<proteinExistence type="predicted"/>
<dbReference type="Proteomes" id="UP001596112">
    <property type="component" value="Unassembled WGS sequence"/>
</dbReference>
<protein>
    <submittedName>
        <fullName evidence="1">Uncharacterized protein</fullName>
    </submittedName>
</protein>
<sequence>MRYLEVKCSHCDTAASVPLTAVLCLPNGMAGSSPRSFAFFCPRCANLAVNPLADDEPECTTPVFD</sequence>
<name>A0ABW1AYU2_9ACTN</name>
<dbReference type="RefSeq" id="WP_272169723.1">
    <property type="nucleotide sequence ID" value="NZ_JAQOSL010000012.1"/>
</dbReference>
<organism evidence="1 2">
    <name type="scientific">Streptomyces heilongjiangensis</name>
    <dbReference type="NCBI Taxonomy" id="945052"/>
    <lineage>
        <taxon>Bacteria</taxon>
        <taxon>Bacillati</taxon>
        <taxon>Actinomycetota</taxon>
        <taxon>Actinomycetes</taxon>
        <taxon>Kitasatosporales</taxon>
        <taxon>Streptomycetaceae</taxon>
        <taxon>Streptomyces</taxon>
    </lineage>
</organism>
<comment type="caution">
    <text evidence="1">The sequence shown here is derived from an EMBL/GenBank/DDBJ whole genome shotgun (WGS) entry which is preliminary data.</text>
</comment>
<keyword evidence="2" id="KW-1185">Reference proteome</keyword>
<dbReference type="EMBL" id="JBHSNZ010000001">
    <property type="protein sequence ID" value="MFC5805967.1"/>
    <property type="molecule type" value="Genomic_DNA"/>
</dbReference>
<gene>
    <name evidence="1" type="ORF">ACFQGO_00285</name>
</gene>